<organism evidence="11 12">
    <name type="scientific">Rotaria socialis</name>
    <dbReference type="NCBI Taxonomy" id="392032"/>
    <lineage>
        <taxon>Eukaryota</taxon>
        <taxon>Metazoa</taxon>
        <taxon>Spiralia</taxon>
        <taxon>Gnathifera</taxon>
        <taxon>Rotifera</taxon>
        <taxon>Eurotatoria</taxon>
        <taxon>Bdelloidea</taxon>
        <taxon>Philodinida</taxon>
        <taxon>Philodinidae</taxon>
        <taxon>Rotaria</taxon>
    </lineage>
</organism>
<dbReference type="InterPro" id="IPR011042">
    <property type="entry name" value="6-blade_b-propeller_TolB-like"/>
</dbReference>
<dbReference type="SUPFAM" id="SSF49599">
    <property type="entry name" value="TRAF domain-like"/>
    <property type="match status" value="1"/>
</dbReference>
<dbReference type="Proteomes" id="UP000663833">
    <property type="component" value="Unassembled WGS sequence"/>
</dbReference>
<evidence type="ECO:0000256" key="7">
    <source>
        <dbReference type="PROSITE-ProRule" id="PRU00175"/>
    </source>
</evidence>
<feature type="repeat" description="NHL" evidence="8">
    <location>
        <begin position="581"/>
        <end position="618"/>
    </location>
</feature>
<name>A0A817R783_9BILA</name>
<dbReference type="Gene3D" id="3.30.40.10">
    <property type="entry name" value="Zinc/RING finger domain, C3HC4 (zinc finger)"/>
    <property type="match status" value="2"/>
</dbReference>
<keyword evidence="6" id="KW-0325">Glycoprotein</keyword>
<dbReference type="SUPFAM" id="SSF101898">
    <property type="entry name" value="NHL repeat"/>
    <property type="match status" value="1"/>
</dbReference>
<dbReference type="CDD" id="cd05819">
    <property type="entry name" value="NHL"/>
    <property type="match status" value="1"/>
</dbReference>
<dbReference type="InterPro" id="IPR001841">
    <property type="entry name" value="Znf_RING"/>
</dbReference>
<evidence type="ECO:0000256" key="9">
    <source>
        <dbReference type="SAM" id="Coils"/>
    </source>
</evidence>
<keyword evidence="4 7" id="KW-0863">Zinc-finger</keyword>
<dbReference type="Gene3D" id="2.120.10.30">
    <property type="entry name" value="TolB, C-terminal domain"/>
    <property type="match status" value="3"/>
</dbReference>
<dbReference type="InterPro" id="IPR001293">
    <property type="entry name" value="Znf_TRAF"/>
</dbReference>
<dbReference type="Pfam" id="PF00097">
    <property type="entry name" value="zf-C3HC4"/>
    <property type="match status" value="1"/>
</dbReference>
<feature type="repeat" description="NHL" evidence="8">
    <location>
        <begin position="536"/>
        <end position="567"/>
    </location>
</feature>
<feature type="coiled-coil region" evidence="9">
    <location>
        <begin position="213"/>
        <end position="310"/>
    </location>
</feature>
<feature type="repeat" description="NHL" evidence="8">
    <location>
        <begin position="480"/>
        <end position="517"/>
    </location>
</feature>
<evidence type="ECO:0000256" key="1">
    <source>
        <dbReference type="ARBA" id="ARBA00022723"/>
    </source>
</evidence>
<dbReference type="InterPro" id="IPR018957">
    <property type="entry name" value="Znf_C3HC4_RING-type"/>
</dbReference>
<comment type="caution">
    <text evidence="11">The sequence shown here is derived from an EMBL/GenBank/DDBJ whole genome shotgun (WGS) entry which is preliminary data.</text>
</comment>
<dbReference type="PANTHER" id="PTHR10680">
    <property type="entry name" value="PEPTIDYL-GLYCINE ALPHA-AMIDATING MONOOXYGENASE"/>
    <property type="match status" value="1"/>
</dbReference>
<evidence type="ECO:0000256" key="8">
    <source>
        <dbReference type="PROSITE-ProRule" id="PRU00504"/>
    </source>
</evidence>
<dbReference type="InterPro" id="IPR013083">
    <property type="entry name" value="Znf_RING/FYVE/PHD"/>
</dbReference>
<accession>A0A817R783</accession>
<keyword evidence="3" id="KW-0677">Repeat</keyword>
<keyword evidence="1" id="KW-0479">Metal-binding</keyword>
<keyword evidence="9" id="KW-0175">Coiled coil</keyword>
<evidence type="ECO:0000313" key="12">
    <source>
        <dbReference type="Proteomes" id="UP000663833"/>
    </source>
</evidence>
<dbReference type="EMBL" id="CAJNYD010000242">
    <property type="protein sequence ID" value="CAF3237087.1"/>
    <property type="molecule type" value="Genomic_DNA"/>
</dbReference>
<dbReference type="Pfam" id="PF01436">
    <property type="entry name" value="NHL"/>
    <property type="match status" value="2"/>
</dbReference>
<dbReference type="SUPFAM" id="SSF57850">
    <property type="entry name" value="RING/U-box"/>
    <property type="match status" value="1"/>
</dbReference>
<proteinExistence type="predicted"/>
<feature type="coiled-coil region" evidence="9">
    <location>
        <begin position="156"/>
        <end position="183"/>
    </location>
</feature>
<protein>
    <recommendedName>
        <fullName evidence="10">RING-type domain-containing protein</fullName>
    </recommendedName>
</protein>
<evidence type="ECO:0000256" key="3">
    <source>
        <dbReference type="ARBA" id="ARBA00022737"/>
    </source>
</evidence>
<evidence type="ECO:0000313" key="11">
    <source>
        <dbReference type="EMBL" id="CAF3237087.1"/>
    </source>
</evidence>
<evidence type="ECO:0000256" key="2">
    <source>
        <dbReference type="ARBA" id="ARBA00022729"/>
    </source>
</evidence>
<evidence type="ECO:0000259" key="10">
    <source>
        <dbReference type="PROSITE" id="PS50089"/>
    </source>
</evidence>
<evidence type="ECO:0000256" key="4">
    <source>
        <dbReference type="ARBA" id="ARBA00022771"/>
    </source>
</evidence>
<reference evidence="11" key="1">
    <citation type="submission" date="2021-02" db="EMBL/GenBank/DDBJ databases">
        <authorList>
            <person name="Nowell W R."/>
        </authorList>
    </citation>
    <scope>NUCLEOTIDE SEQUENCE</scope>
</reference>
<gene>
    <name evidence="11" type="ORF">LUA448_LOCUS4062</name>
</gene>
<dbReference type="InterPro" id="IPR001258">
    <property type="entry name" value="NHL_repeat"/>
</dbReference>
<dbReference type="PROSITE" id="PS50089">
    <property type="entry name" value="ZF_RING_2"/>
    <property type="match status" value="1"/>
</dbReference>
<sequence length="618" mass="69695">MISSSFYEYIARESIDSDLICLLCHNPFIDPIVTQCGYTYCRLCIETYMRSGPNCPSQLCNQLLNTDHLIPNPPLRNFISILDKLKVRCQLCEKTNINRGTFDEHIKTSCSEYQIDCPGKNIGCQWFGSRNEHDEHTKTCLFEKLRPMVDILYKVIKNQSLDIEKLQKQTEQQTTEIGQLNTQVDQQKTTFEQQTTELGQQNIQLEQLTTKDIEKLQKQTEQQTTEIGQLNTQVDQQKAQFEQQKAESKQQKIQLDQQKTQLEQLKAQLQQQQIQIGDIQSENQTQKNEAASIRNQITILQEEINKLKSTALWLFNISANATWTQNGVTIAGGHGGGNATNQLSSPEGLFVDDDQAVVIVDNKNHRIMQWKNGNTTNGQVAAGGNGAGNGLHQLNDPTDVLIDKETDSLIICDNKNQRVVRWSRRSGTTQGEILIDNIYCHGVAMDDQRYLYVSDRGRGEVRRYQLGANNGTLVAGGNGRGDGLNQLKFPTYLFVDRQQNVYVSDHENHRVMKWNKGAKEGIVVAGGQGAGNALAQLYFPNGIFVDTLGTLYVADYHNNRVMRWTQGEKKQGTVIVDGYGKGSGATQFNSPFGLSFDRQGNLYVADNNNHRVQRFSIE</sequence>
<dbReference type="GO" id="GO:0005576">
    <property type="term" value="C:extracellular region"/>
    <property type="evidence" value="ECO:0007669"/>
    <property type="project" value="TreeGrafter"/>
</dbReference>
<evidence type="ECO:0000256" key="6">
    <source>
        <dbReference type="ARBA" id="ARBA00023180"/>
    </source>
</evidence>
<dbReference type="AlphaFoldDB" id="A0A817R783"/>
<feature type="domain" description="RING-type" evidence="10">
    <location>
        <begin position="21"/>
        <end position="56"/>
    </location>
</feature>
<keyword evidence="2" id="KW-0732">Signal</keyword>
<dbReference type="GO" id="GO:0008270">
    <property type="term" value="F:zinc ion binding"/>
    <property type="evidence" value="ECO:0007669"/>
    <property type="project" value="UniProtKB-KW"/>
</dbReference>
<dbReference type="PANTHER" id="PTHR10680:SF28">
    <property type="entry name" value="SMP-30_GLUCONOLACTONASE_LRE-LIKE REGION DOMAIN-CONTAINING PROTEIN"/>
    <property type="match status" value="1"/>
</dbReference>
<dbReference type="Pfam" id="PF02176">
    <property type="entry name" value="zf-TRAF"/>
    <property type="match status" value="1"/>
</dbReference>
<dbReference type="PROSITE" id="PS51125">
    <property type="entry name" value="NHL"/>
    <property type="match status" value="3"/>
</dbReference>
<evidence type="ECO:0000256" key="5">
    <source>
        <dbReference type="ARBA" id="ARBA00022833"/>
    </source>
</evidence>
<keyword evidence="5" id="KW-0862">Zinc</keyword>